<feature type="region of interest" description="Disordered" evidence="1">
    <location>
        <begin position="1"/>
        <end position="33"/>
    </location>
</feature>
<reference evidence="2 3" key="1">
    <citation type="submission" date="2018-04" db="EMBL/GenBank/DDBJ databases">
        <title>Genomic Encyclopedia of Type Strains, Phase IV (KMG-IV): sequencing the most valuable type-strain genomes for metagenomic binning, comparative biology and taxonomic classification.</title>
        <authorList>
            <person name="Goeker M."/>
        </authorList>
    </citation>
    <scope>NUCLEOTIDE SEQUENCE [LARGE SCALE GENOMIC DNA]</scope>
    <source>
        <strain evidence="2 3">DSM 45771</strain>
    </source>
</reference>
<keyword evidence="3" id="KW-1185">Reference proteome</keyword>
<comment type="caution">
    <text evidence="2">The sequence shown here is derived from an EMBL/GenBank/DDBJ whole genome shotgun (WGS) entry which is preliminary data.</text>
</comment>
<keyword evidence="2" id="KW-0378">Hydrolase</keyword>
<name>A0A2U1F6U9_9PSEU</name>
<protein>
    <submittedName>
        <fullName evidence="2">Alpha/beta hydrolase family protein</fullName>
    </submittedName>
</protein>
<dbReference type="Gene3D" id="3.40.50.1820">
    <property type="entry name" value="alpha/beta hydrolase"/>
    <property type="match status" value="1"/>
</dbReference>
<evidence type="ECO:0000256" key="1">
    <source>
        <dbReference type="SAM" id="MobiDB-lite"/>
    </source>
</evidence>
<evidence type="ECO:0000313" key="3">
    <source>
        <dbReference type="Proteomes" id="UP000245639"/>
    </source>
</evidence>
<dbReference type="InterPro" id="IPR029058">
    <property type="entry name" value="AB_hydrolase_fold"/>
</dbReference>
<dbReference type="PANTHER" id="PTHR37946">
    <property type="entry name" value="SLL1969 PROTEIN"/>
    <property type="match status" value="1"/>
</dbReference>
<dbReference type="PANTHER" id="PTHR37946:SF1">
    <property type="entry name" value="SLL1969 PROTEIN"/>
    <property type="match status" value="1"/>
</dbReference>
<organism evidence="2 3">
    <name type="scientific">Actinomycetospora cinnamomea</name>
    <dbReference type="NCBI Taxonomy" id="663609"/>
    <lineage>
        <taxon>Bacteria</taxon>
        <taxon>Bacillati</taxon>
        <taxon>Actinomycetota</taxon>
        <taxon>Actinomycetes</taxon>
        <taxon>Pseudonocardiales</taxon>
        <taxon>Pseudonocardiaceae</taxon>
        <taxon>Actinomycetospora</taxon>
    </lineage>
</organism>
<dbReference type="Pfam" id="PF02089">
    <property type="entry name" value="Palm_thioest"/>
    <property type="match status" value="1"/>
</dbReference>
<dbReference type="GO" id="GO:0016787">
    <property type="term" value="F:hydrolase activity"/>
    <property type="evidence" value="ECO:0007669"/>
    <property type="project" value="UniProtKB-KW"/>
</dbReference>
<sequence length="329" mass="35231">MDVTGVMSRDSQRRGVGPVVPAAEPDAPHAPARTESSLGVIAGALWRGALYAARQVGVPAGVRGLAVEIAYTAVHLSLYPWGLVDEVLRPAGTFVHHRTAALSPSQRSLVVSDMDASTTPVLLVHGIVDNRSIFTLLARALRRRGFGVVHAVNFSVLTAFTGDIRVAAREIGHHVERICASTGSDKVHIVGHSLGGLMARYYVQRLGGDARVDTLVTLGTPHRGSLIAHFLPPTRVPQQLCPGSDLIRELDEPAPGCRTHVVAVWSKQDQLIIPQSAARLEHPDLDVSEVVLEHVGHLSMTIDPDVVHLVTRLLARCVPEGARDRALAG</sequence>
<feature type="compositionally biased region" description="Low complexity" evidence="1">
    <location>
        <begin position="16"/>
        <end position="31"/>
    </location>
</feature>
<dbReference type="EMBL" id="QEKW01000010">
    <property type="protein sequence ID" value="PVZ07927.1"/>
    <property type="molecule type" value="Genomic_DNA"/>
</dbReference>
<dbReference type="AlphaFoldDB" id="A0A2U1F6U9"/>
<proteinExistence type="predicted"/>
<dbReference type="SUPFAM" id="SSF53474">
    <property type="entry name" value="alpha/beta-Hydrolases"/>
    <property type="match status" value="1"/>
</dbReference>
<dbReference type="Proteomes" id="UP000245639">
    <property type="component" value="Unassembled WGS sequence"/>
</dbReference>
<accession>A0A2U1F6U9</accession>
<gene>
    <name evidence="2" type="ORF">C8D89_11080</name>
</gene>
<evidence type="ECO:0000313" key="2">
    <source>
        <dbReference type="EMBL" id="PVZ07927.1"/>
    </source>
</evidence>